<evidence type="ECO:0000256" key="7">
    <source>
        <dbReference type="ARBA" id="ARBA00023002"/>
    </source>
</evidence>
<dbReference type="PANTHER" id="PTHR42917:SF2">
    <property type="entry name" value="2,4-DIENOYL-COA REDUCTASE [(2E)-ENOYL-COA-PRODUCING]"/>
    <property type="match status" value="1"/>
</dbReference>
<dbReference type="InterPro" id="IPR051793">
    <property type="entry name" value="NADH:flavin_oxidoreductase"/>
</dbReference>
<evidence type="ECO:0000313" key="13">
    <source>
        <dbReference type="Proteomes" id="UP000183995"/>
    </source>
</evidence>
<dbReference type="InterPro" id="IPR001155">
    <property type="entry name" value="OxRdtase_FMN_N"/>
</dbReference>
<dbReference type="Pfam" id="PF07992">
    <property type="entry name" value="Pyr_redox_2"/>
    <property type="match status" value="1"/>
</dbReference>
<dbReference type="Proteomes" id="UP000183995">
    <property type="component" value="Unassembled WGS sequence"/>
</dbReference>
<evidence type="ECO:0000256" key="6">
    <source>
        <dbReference type="ARBA" id="ARBA00022723"/>
    </source>
</evidence>
<name>A0A1M5YDY5_9FIRM</name>
<evidence type="ECO:0000256" key="2">
    <source>
        <dbReference type="ARBA" id="ARBA00001966"/>
    </source>
</evidence>
<dbReference type="RefSeq" id="WP_073079307.1">
    <property type="nucleotide sequence ID" value="NZ_FQXV01000008.1"/>
</dbReference>
<comment type="cofactor">
    <cofactor evidence="1">
        <name>FMN</name>
        <dbReference type="ChEBI" id="CHEBI:58210"/>
    </cofactor>
</comment>
<evidence type="ECO:0000256" key="8">
    <source>
        <dbReference type="ARBA" id="ARBA00023004"/>
    </source>
</evidence>
<reference evidence="12 13" key="1">
    <citation type="submission" date="2016-11" db="EMBL/GenBank/DDBJ databases">
        <authorList>
            <person name="Jaros S."/>
            <person name="Januszkiewicz K."/>
            <person name="Wedrychowicz H."/>
        </authorList>
    </citation>
    <scope>NUCLEOTIDE SEQUENCE [LARGE SCALE GENOMIC DNA]</scope>
    <source>
        <strain evidence="12 13">DSM 10068</strain>
    </source>
</reference>
<dbReference type="PRINTS" id="PR00411">
    <property type="entry name" value="PNDRDTASEI"/>
</dbReference>
<dbReference type="GO" id="GO:0010181">
    <property type="term" value="F:FMN binding"/>
    <property type="evidence" value="ECO:0007669"/>
    <property type="project" value="InterPro"/>
</dbReference>
<protein>
    <submittedName>
        <fullName evidence="12">2,4-dienoyl-CoA reductase</fullName>
    </submittedName>
</protein>
<dbReference type="CDD" id="cd02803">
    <property type="entry name" value="OYE_like_FMN_family"/>
    <property type="match status" value="1"/>
</dbReference>
<sequence length="667" mass="71952">MKYKHLFEPIQLGKQLFRNRIFASPQDFPGLTSDRFLTKDGTAFYELKAQGGYASVCVGDFMVDSRAGHSHPFQLRGDDVRGKVSLTLTANAITRHGAVASAELNHAGINANVMAEREGFIYGFTDGVRPDGVPVRAMDEAWIERLIGLFASGAAFARQCGFNMVTIHGGHGWLFSQFMSPRDNKRTDRWGGTFENRMRFPLSAIEAIRKAVGPGFPVEIRLSGAEYLGDDGYDLDYGTAIAKALDGKVDLIHVSAGHHEIDAASMVTHPSMFMPDGVNVHLAAEIKKHVKTPVATVGALTDPVMMEEIIASGQADVVALGRQTLADPNLPLKARAGREDEINRCLRCYNCFSYSTMGGVFYCATNPVIGNELESMFDIPPRKKKTVLVAGGGIGGMQAALTASERGHKVILCEKSGRLGGVLRCEAHIPFKKHLEEYLDLQARLISRSTVEVRLNTEVTPESVAALKPDVVIAALGSRPVAPRIPGIDGDNVFGAEDVYDRPELVGKRAVILGGGLVGLELGVYLAETGREVTVVELLPRTCASPDDKETSERFSAFGGMVVGDPLVHGIAIREYLKKLPNMTIRTSTKALEINDNGIAVEGPDGVQTIGADTIIYAVGQRPLREEAQALAAAAPEFHALGDCVTPRNIFSATQAAWSTARDIGRV</sequence>
<dbReference type="SUPFAM" id="SSF51905">
    <property type="entry name" value="FAD/NAD(P)-binding domain"/>
    <property type="match status" value="1"/>
</dbReference>
<keyword evidence="8" id="KW-0408">Iron</keyword>
<proteinExistence type="inferred from homology"/>
<accession>A0A1M5YDY5</accession>
<dbReference type="GO" id="GO:0016491">
    <property type="term" value="F:oxidoreductase activity"/>
    <property type="evidence" value="ECO:0007669"/>
    <property type="project" value="UniProtKB-KW"/>
</dbReference>
<evidence type="ECO:0000259" key="10">
    <source>
        <dbReference type="Pfam" id="PF00724"/>
    </source>
</evidence>
<evidence type="ECO:0000256" key="3">
    <source>
        <dbReference type="ARBA" id="ARBA00011048"/>
    </source>
</evidence>
<gene>
    <name evidence="12" type="ORF">SAMN02745823_02418</name>
</gene>
<keyword evidence="13" id="KW-1185">Reference proteome</keyword>
<dbReference type="PRINTS" id="PR00368">
    <property type="entry name" value="FADPNR"/>
</dbReference>
<dbReference type="AlphaFoldDB" id="A0A1M5YDY5"/>
<keyword evidence="7" id="KW-0560">Oxidoreductase</keyword>
<dbReference type="InterPro" id="IPR013785">
    <property type="entry name" value="Aldolase_TIM"/>
</dbReference>
<dbReference type="GO" id="GO:0051536">
    <property type="term" value="F:iron-sulfur cluster binding"/>
    <property type="evidence" value="ECO:0007669"/>
    <property type="project" value="UniProtKB-KW"/>
</dbReference>
<evidence type="ECO:0000256" key="1">
    <source>
        <dbReference type="ARBA" id="ARBA00001917"/>
    </source>
</evidence>
<dbReference type="Pfam" id="PF00724">
    <property type="entry name" value="Oxidored_FMN"/>
    <property type="match status" value="1"/>
</dbReference>
<evidence type="ECO:0000259" key="11">
    <source>
        <dbReference type="Pfam" id="PF07992"/>
    </source>
</evidence>
<evidence type="ECO:0000313" key="12">
    <source>
        <dbReference type="EMBL" id="SHI10162.1"/>
    </source>
</evidence>
<evidence type="ECO:0000256" key="5">
    <source>
        <dbReference type="ARBA" id="ARBA00022643"/>
    </source>
</evidence>
<feature type="domain" description="NADH:flavin oxidoreductase/NADH oxidase N-terminal" evidence="10">
    <location>
        <begin position="6"/>
        <end position="341"/>
    </location>
</feature>
<keyword evidence="9" id="KW-0411">Iron-sulfur</keyword>
<comment type="cofactor">
    <cofactor evidence="2">
        <name>[4Fe-4S] cluster</name>
        <dbReference type="ChEBI" id="CHEBI:49883"/>
    </cofactor>
</comment>
<keyword evidence="6" id="KW-0479">Metal-binding</keyword>
<keyword evidence="4" id="KW-0285">Flavoprotein</keyword>
<dbReference type="PANTHER" id="PTHR42917">
    <property type="entry name" value="2,4-DIENOYL-COA REDUCTASE"/>
    <property type="match status" value="1"/>
</dbReference>
<dbReference type="Gene3D" id="3.20.20.70">
    <property type="entry name" value="Aldolase class I"/>
    <property type="match status" value="1"/>
</dbReference>
<organism evidence="12 13">
    <name type="scientific">Sporobacter termitidis DSM 10068</name>
    <dbReference type="NCBI Taxonomy" id="1123282"/>
    <lineage>
        <taxon>Bacteria</taxon>
        <taxon>Bacillati</taxon>
        <taxon>Bacillota</taxon>
        <taxon>Clostridia</taxon>
        <taxon>Eubacteriales</taxon>
        <taxon>Oscillospiraceae</taxon>
        <taxon>Sporobacter</taxon>
    </lineage>
</organism>
<dbReference type="EMBL" id="FQXV01000008">
    <property type="protein sequence ID" value="SHI10162.1"/>
    <property type="molecule type" value="Genomic_DNA"/>
</dbReference>
<evidence type="ECO:0000256" key="9">
    <source>
        <dbReference type="ARBA" id="ARBA00023014"/>
    </source>
</evidence>
<dbReference type="Gene3D" id="3.50.50.60">
    <property type="entry name" value="FAD/NAD(P)-binding domain"/>
    <property type="match status" value="1"/>
</dbReference>
<dbReference type="STRING" id="1123282.SAMN02745823_02418"/>
<dbReference type="InterPro" id="IPR023753">
    <property type="entry name" value="FAD/NAD-binding_dom"/>
</dbReference>
<dbReference type="InterPro" id="IPR036188">
    <property type="entry name" value="FAD/NAD-bd_sf"/>
</dbReference>
<dbReference type="Gene3D" id="3.40.50.720">
    <property type="entry name" value="NAD(P)-binding Rossmann-like Domain"/>
    <property type="match status" value="1"/>
</dbReference>
<evidence type="ECO:0000256" key="4">
    <source>
        <dbReference type="ARBA" id="ARBA00022630"/>
    </source>
</evidence>
<comment type="similarity">
    <text evidence="3">In the N-terminal section; belongs to the NADH:flavin oxidoreductase/NADH oxidase family.</text>
</comment>
<feature type="domain" description="FAD/NAD(P)-binding" evidence="11">
    <location>
        <begin position="386"/>
        <end position="554"/>
    </location>
</feature>
<dbReference type="GO" id="GO:0046872">
    <property type="term" value="F:metal ion binding"/>
    <property type="evidence" value="ECO:0007669"/>
    <property type="project" value="UniProtKB-KW"/>
</dbReference>
<dbReference type="OrthoDB" id="9772736at2"/>
<dbReference type="SUPFAM" id="SSF51395">
    <property type="entry name" value="FMN-linked oxidoreductases"/>
    <property type="match status" value="1"/>
</dbReference>
<keyword evidence="5" id="KW-0288">FMN</keyword>